<evidence type="ECO:0000256" key="2">
    <source>
        <dbReference type="ARBA" id="ARBA00022448"/>
    </source>
</evidence>
<gene>
    <name evidence="9" type="ORF">Back2_17480</name>
</gene>
<keyword evidence="2" id="KW-0813">Transport</keyword>
<organism evidence="9 10">
    <name type="scientific">Nocardioides baekrokdamisoli</name>
    <dbReference type="NCBI Taxonomy" id="1804624"/>
    <lineage>
        <taxon>Bacteria</taxon>
        <taxon>Bacillati</taxon>
        <taxon>Actinomycetota</taxon>
        <taxon>Actinomycetes</taxon>
        <taxon>Propionibacteriales</taxon>
        <taxon>Nocardioidaceae</taxon>
        <taxon>Nocardioides</taxon>
    </lineage>
</organism>
<dbReference type="KEGG" id="nbe:Back2_17480"/>
<feature type="transmembrane region" description="Helical" evidence="8">
    <location>
        <begin position="225"/>
        <end position="243"/>
    </location>
</feature>
<sequence length="334" mass="35207">MLTDAAQPPTTAATRAASALRRLVEWESFGLLVVVAAVFFWLTAYAPYFLTQSNLLNVLQQAAFFGIIALAMTLVIVAGEIDISVGSQTALTSALLGVLIGNHGWPLWLACLAVMAEAMALGAVAGWIRSKFEVPTFIITLALYMALRGAAQLITNNYSIPINGHFFYWGTGHVFGKIPIAAVYFVVAFIVFGFLARYTVLGRSVYAVGGNARSAEMSGIRVRRIRVLVLVMCGFTAALTGMLQTAQLSSGTPTIGVGLEFSAISAAIIGGCSLAGGKGTITGTFMGVIFVAMLNDGMVLRGINPNAQPVVLGVVVLVAVLINVVRANRVAKRS</sequence>
<evidence type="ECO:0000256" key="3">
    <source>
        <dbReference type="ARBA" id="ARBA00022475"/>
    </source>
</evidence>
<feature type="transmembrane region" description="Helical" evidence="8">
    <location>
        <begin position="29"/>
        <end position="50"/>
    </location>
</feature>
<feature type="transmembrane region" description="Helical" evidence="8">
    <location>
        <begin position="105"/>
        <end position="127"/>
    </location>
</feature>
<feature type="transmembrane region" description="Helical" evidence="8">
    <location>
        <begin position="134"/>
        <end position="154"/>
    </location>
</feature>
<dbReference type="InterPro" id="IPR001851">
    <property type="entry name" value="ABC_transp_permease"/>
</dbReference>
<feature type="transmembrane region" description="Helical" evidence="8">
    <location>
        <begin position="255"/>
        <end position="274"/>
    </location>
</feature>
<evidence type="ECO:0000256" key="4">
    <source>
        <dbReference type="ARBA" id="ARBA00022519"/>
    </source>
</evidence>
<evidence type="ECO:0000256" key="8">
    <source>
        <dbReference type="SAM" id="Phobius"/>
    </source>
</evidence>
<dbReference type="GO" id="GO:0022857">
    <property type="term" value="F:transmembrane transporter activity"/>
    <property type="evidence" value="ECO:0007669"/>
    <property type="project" value="InterPro"/>
</dbReference>
<evidence type="ECO:0000313" key="10">
    <source>
        <dbReference type="Proteomes" id="UP000271573"/>
    </source>
</evidence>
<evidence type="ECO:0000256" key="7">
    <source>
        <dbReference type="ARBA" id="ARBA00023136"/>
    </source>
</evidence>
<name>A0A3G9IUX4_9ACTN</name>
<dbReference type="AlphaFoldDB" id="A0A3G9IUX4"/>
<dbReference type="Pfam" id="PF02653">
    <property type="entry name" value="BPD_transp_2"/>
    <property type="match status" value="1"/>
</dbReference>
<dbReference type="PANTHER" id="PTHR32196:SF21">
    <property type="entry name" value="ABC TRANSPORTER PERMEASE PROTEIN YPHD-RELATED"/>
    <property type="match status" value="1"/>
</dbReference>
<dbReference type="GO" id="GO:0005886">
    <property type="term" value="C:plasma membrane"/>
    <property type="evidence" value="ECO:0007669"/>
    <property type="project" value="UniProtKB-SubCell"/>
</dbReference>
<keyword evidence="10" id="KW-1185">Reference proteome</keyword>
<keyword evidence="7 8" id="KW-0472">Membrane</keyword>
<feature type="transmembrane region" description="Helical" evidence="8">
    <location>
        <begin position="174"/>
        <end position="196"/>
    </location>
</feature>
<keyword evidence="6 8" id="KW-1133">Transmembrane helix</keyword>
<comment type="subcellular location">
    <subcellularLocation>
        <location evidence="1">Cell membrane</location>
        <topology evidence="1">Multi-pass membrane protein</topology>
    </subcellularLocation>
</comment>
<dbReference type="EMBL" id="AP019307">
    <property type="protein sequence ID" value="BBH17461.1"/>
    <property type="molecule type" value="Genomic_DNA"/>
</dbReference>
<accession>A0A3G9IUX4</accession>
<feature type="transmembrane region" description="Helical" evidence="8">
    <location>
        <begin position="281"/>
        <end position="300"/>
    </location>
</feature>
<evidence type="ECO:0000256" key="1">
    <source>
        <dbReference type="ARBA" id="ARBA00004651"/>
    </source>
</evidence>
<dbReference type="PANTHER" id="PTHR32196">
    <property type="entry name" value="ABC TRANSPORTER PERMEASE PROTEIN YPHD-RELATED-RELATED"/>
    <property type="match status" value="1"/>
</dbReference>
<dbReference type="Proteomes" id="UP000271573">
    <property type="component" value="Chromosome"/>
</dbReference>
<protein>
    <submittedName>
        <fullName evidence="9">Sugar ABC transporter permease</fullName>
    </submittedName>
</protein>
<keyword evidence="4" id="KW-0997">Cell inner membrane</keyword>
<keyword evidence="3" id="KW-1003">Cell membrane</keyword>
<feature type="transmembrane region" description="Helical" evidence="8">
    <location>
        <begin position="306"/>
        <end position="325"/>
    </location>
</feature>
<evidence type="ECO:0000313" key="9">
    <source>
        <dbReference type="EMBL" id="BBH17461.1"/>
    </source>
</evidence>
<dbReference type="CDD" id="cd06579">
    <property type="entry name" value="TM_PBP1_transp_AraH_like"/>
    <property type="match status" value="1"/>
</dbReference>
<proteinExistence type="predicted"/>
<evidence type="ECO:0000256" key="6">
    <source>
        <dbReference type="ARBA" id="ARBA00022989"/>
    </source>
</evidence>
<reference evidence="9 10" key="1">
    <citation type="submission" date="2018-11" db="EMBL/GenBank/DDBJ databases">
        <title>Complete genome sequence of Nocardioides baekrokdamisoli strain KCTC 39748.</title>
        <authorList>
            <person name="Kang S.W."/>
            <person name="Lee K.C."/>
            <person name="Kim K.K."/>
            <person name="Kim J.S."/>
            <person name="Kim D.S."/>
            <person name="Ko S.H."/>
            <person name="Yang S.H."/>
            <person name="Shin Y.K."/>
            <person name="Lee J.S."/>
        </authorList>
    </citation>
    <scope>NUCLEOTIDE SEQUENCE [LARGE SCALE GENOMIC DNA]</scope>
    <source>
        <strain evidence="9 10">KCTC 39748</strain>
    </source>
</reference>
<feature type="transmembrane region" description="Helical" evidence="8">
    <location>
        <begin position="62"/>
        <end position="85"/>
    </location>
</feature>
<keyword evidence="5 8" id="KW-0812">Transmembrane</keyword>
<dbReference type="RefSeq" id="WP_164512543.1">
    <property type="nucleotide sequence ID" value="NZ_AP019307.1"/>
</dbReference>
<evidence type="ECO:0000256" key="5">
    <source>
        <dbReference type="ARBA" id="ARBA00022692"/>
    </source>
</evidence>